<feature type="transmembrane region" description="Helical" evidence="9">
    <location>
        <begin position="437"/>
        <end position="455"/>
    </location>
</feature>
<feature type="transmembrane region" description="Helical" evidence="9">
    <location>
        <begin position="461"/>
        <end position="481"/>
    </location>
</feature>
<reference evidence="10 11" key="1">
    <citation type="submission" date="2019-03" db="EMBL/GenBank/DDBJ databases">
        <title>Genomic Encyclopedia of Archaeal and Bacterial Type Strains, Phase II (KMG-II): from individual species to whole genera.</title>
        <authorList>
            <person name="Goeker M."/>
        </authorList>
    </citation>
    <scope>NUCLEOTIDE SEQUENCE [LARGE SCALE GENOMIC DNA]</scope>
    <source>
        <strain evidence="10 11">DSM 45499</strain>
    </source>
</reference>
<dbReference type="GO" id="GO:0016020">
    <property type="term" value="C:membrane"/>
    <property type="evidence" value="ECO:0007669"/>
    <property type="project" value="UniProtKB-SubCell"/>
</dbReference>
<dbReference type="Proteomes" id="UP000294927">
    <property type="component" value="Unassembled WGS sequence"/>
</dbReference>
<sequence>MSADTAQTAPKPLPDAQANPRPTIILGTAGSVLLLAGGLGAGAGSLRHPFLSGPLDWVNYGHGRMLAEVAVYTGYALMAAAWIWLGRLVIADRVRTRPVLVAAACWTVPMLFAPAMFTRDVFSYLAQGAVALDGYDPFTAPPTVLGMWTEFVNNVHPFWQDTPAPYGPLFILLAKATVWLVGSNAYAGIVVTRLLQLVGLGLLVCALPGLVRHLGGRLPVAAWLLLAGPITIVHLVGGPHNDLMMIGLLAAGTVLVLDGKHALGIAVVTVGVAVKASSAVALPFLVWVWAARLPSTRWRNFVRAGACALGVFVVVFAVLTLAAGVDLGWLSMLNASSRLVNWLSPPTALGEVIHGLVGIFVDSSRDPFVTVTRILGEVVLVVLVVRQWWSARDGGPDAVRRAAVALLLVAVLSPTMLPWYLTWGLALGAALPWGRRWLAVAAGGSVFMVAPYSAAGEQLLYEWPLMFVAVALSALAGYALVRPVRTASV</sequence>
<dbReference type="RefSeq" id="WP_133906870.1">
    <property type="nucleotide sequence ID" value="NZ_SOCP01000015.1"/>
</dbReference>
<keyword evidence="3 10" id="KW-0808">Transferase</keyword>
<evidence type="ECO:0000256" key="2">
    <source>
        <dbReference type="ARBA" id="ARBA00022676"/>
    </source>
</evidence>
<accession>A0A4R7V2V4</accession>
<feature type="transmembrane region" description="Helical" evidence="9">
    <location>
        <begin position="368"/>
        <end position="389"/>
    </location>
</feature>
<evidence type="ECO:0000256" key="1">
    <source>
        <dbReference type="ARBA" id="ARBA00004141"/>
    </source>
</evidence>
<feature type="region of interest" description="Disordered" evidence="8">
    <location>
        <begin position="1"/>
        <end position="20"/>
    </location>
</feature>
<evidence type="ECO:0000256" key="8">
    <source>
        <dbReference type="SAM" id="MobiDB-lite"/>
    </source>
</evidence>
<keyword evidence="11" id="KW-1185">Reference proteome</keyword>
<feature type="transmembrane region" description="Helical" evidence="9">
    <location>
        <begin position="194"/>
        <end position="214"/>
    </location>
</feature>
<feature type="transmembrane region" description="Helical" evidence="9">
    <location>
        <begin position="265"/>
        <end position="289"/>
    </location>
</feature>
<feature type="transmembrane region" description="Helical" evidence="9">
    <location>
        <begin position="24"/>
        <end position="46"/>
    </location>
</feature>
<proteinExistence type="inferred from homology"/>
<evidence type="ECO:0000256" key="9">
    <source>
        <dbReference type="SAM" id="Phobius"/>
    </source>
</evidence>
<gene>
    <name evidence="10" type="ORF">CLV71_115111</name>
</gene>
<feature type="transmembrane region" description="Helical" evidence="9">
    <location>
        <begin position="301"/>
        <end position="322"/>
    </location>
</feature>
<feature type="transmembrane region" description="Helical" evidence="9">
    <location>
        <begin position="98"/>
        <end position="117"/>
    </location>
</feature>
<dbReference type="EMBL" id="SOCP01000015">
    <property type="protein sequence ID" value="TDV43649.1"/>
    <property type="molecule type" value="Genomic_DNA"/>
</dbReference>
<evidence type="ECO:0000256" key="5">
    <source>
        <dbReference type="ARBA" id="ARBA00022989"/>
    </source>
</evidence>
<name>A0A4R7V2V4_9PSEU</name>
<feature type="transmembrane region" description="Helical" evidence="9">
    <location>
        <begin position="220"/>
        <end position="236"/>
    </location>
</feature>
<dbReference type="GO" id="GO:0016757">
    <property type="term" value="F:glycosyltransferase activity"/>
    <property type="evidence" value="ECO:0007669"/>
    <property type="project" value="UniProtKB-KW"/>
</dbReference>
<evidence type="ECO:0000256" key="7">
    <source>
        <dbReference type="ARBA" id="ARBA00043987"/>
    </source>
</evidence>
<dbReference type="InterPro" id="IPR049829">
    <property type="entry name" value="MptA/B-like"/>
</dbReference>
<feature type="transmembrane region" description="Helical" evidence="9">
    <location>
        <begin position="66"/>
        <end position="86"/>
    </location>
</feature>
<evidence type="ECO:0000313" key="11">
    <source>
        <dbReference type="Proteomes" id="UP000294927"/>
    </source>
</evidence>
<feature type="transmembrane region" description="Helical" evidence="9">
    <location>
        <begin position="342"/>
        <end position="361"/>
    </location>
</feature>
<keyword evidence="4 9" id="KW-0812">Transmembrane</keyword>
<organism evidence="10 11">
    <name type="scientific">Actinophytocola oryzae</name>
    <dbReference type="NCBI Taxonomy" id="502181"/>
    <lineage>
        <taxon>Bacteria</taxon>
        <taxon>Bacillati</taxon>
        <taxon>Actinomycetota</taxon>
        <taxon>Actinomycetes</taxon>
        <taxon>Pseudonocardiales</taxon>
        <taxon>Pseudonocardiaceae</taxon>
    </lineage>
</organism>
<protein>
    <submittedName>
        <fullName evidence="10">Alpha-1,6-mannosyltransferase</fullName>
    </submittedName>
</protein>
<keyword evidence="6 9" id="KW-0472">Membrane</keyword>
<dbReference type="OrthoDB" id="5242303at2"/>
<evidence type="ECO:0000256" key="4">
    <source>
        <dbReference type="ARBA" id="ARBA00022692"/>
    </source>
</evidence>
<feature type="transmembrane region" description="Helical" evidence="9">
    <location>
        <begin position="401"/>
        <end position="425"/>
    </location>
</feature>
<evidence type="ECO:0000256" key="3">
    <source>
        <dbReference type="ARBA" id="ARBA00022679"/>
    </source>
</evidence>
<dbReference type="AlphaFoldDB" id="A0A4R7V2V4"/>
<comment type="caution">
    <text evidence="10">The sequence shown here is derived from an EMBL/GenBank/DDBJ whole genome shotgun (WGS) entry which is preliminary data.</text>
</comment>
<comment type="subcellular location">
    <subcellularLocation>
        <location evidence="1">Membrane</location>
        <topology evidence="1">Multi-pass membrane protein</topology>
    </subcellularLocation>
</comment>
<keyword evidence="2 10" id="KW-0328">Glycosyltransferase</keyword>
<evidence type="ECO:0000313" key="10">
    <source>
        <dbReference type="EMBL" id="TDV43649.1"/>
    </source>
</evidence>
<evidence type="ECO:0000256" key="6">
    <source>
        <dbReference type="ARBA" id="ARBA00023136"/>
    </source>
</evidence>
<keyword evidence="5 9" id="KW-1133">Transmembrane helix</keyword>
<dbReference type="Pfam" id="PF26314">
    <property type="entry name" value="MptA_B_family"/>
    <property type="match status" value="1"/>
</dbReference>
<comment type="similarity">
    <text evidence="7">Belongs to the MptA/B family.</text>
</comment>
<dbReference type="NCBIfam" id="NF038066">
    <property type="entry name" value="MptB"/>
    <property type="match status" value="1"/>
</dbReference>